<evidence type="ECO:0000313" key="3">
    <source>
        <dbReference type="EMBL" id="KAG2440362.1"/>
    </source>
</evidence>
<accession>A0A835T7I9</accession>
<comment type="pathway">
    <text evidence="1">Protein modification; protein ubiquitination.</text>
</comment>
<evidence type="ECO:0000313" key="4">
    <source>
        <dbReference type="Proteomes" id="UP000650467"/>
    </source>
</evidence>
<protein>
    <recommendedName>
        <fullName evidence="2">BTB domain-containing protein</fullName>
    </recommendedName>
</protein>
<dbReference type="InterPro" id="IPR011333">
    <property type="entry name" value="SKP1/BTB/POZ_sf"/>
</dbReference>
<dbReference type="Pfam" id="PF00651">
    <property type="entry name" value="BTB"/>
    <property type="match status" value="1"/>
</dbReference>
<proteinExistence type="predicted"/>
<organism evidence="3 4">
    <name type="scientific">Chlamydomonas incerta</name>
    <dbReference type="NCBI Taxonomy" id="51695"/>
    <lineage>
        <taxon>Eukaryota</taxon>
        <taxon>Viridiplantae</taxon>
        <taxon>Chlorophyta</taxon>
        <taxon>core chlorophytes</taxon>
        <taxon>Chlorophyceae</taxon>
        <taxon>CS clade</taxon>
        <taxon>Chlamydomonadales</taxon>
        <taxon>Chlamydomonadaceae</taxon>
        <taxon>Chlamydomonas</taxon>
    </lineage>
</organism>
<evidence type="ECO:0000256" key="1">
    <source>
        <dbReference type="ARBA" id="ARBA00004906"/>
    </source>
</evidence>
<sequence length="304" mass="32514">MALLASCTAHHTSLVRPAAAVNARVLPRLLRCPMARRVSAQSATSSPAPPEKLPAVAVAPCACLVSLTFGQRGNTQQEEQQQKQLQVDCALLWHASPVLRPQIDAICSSAHAGLSAGCPGGAATAPAALQLEGTAADWAALLNLLQHTGEFPVVQWDNVVPLLRLADKYDMTAVRKECAQFLVTHVKDISLAAPLESPQNLLHAASLVETYLSGSSTPAQRAVQQLVAPIGSVLREQLYAVDSQFISTSMQAFLQAWKSKARDVVANLNRLVNHPQYQNIVTVAVQDMVTKAVTASLWRLASNI</sequence>
<dbReference type="EMBL" id="JAEHOC010000007">
    <property type="protein sequence ID" value="KAG2440362.1"/>
    <property type="molecule type" value="Genomic_DNA"/>
</dbReference>
<evidence type="ECO:0000259" key="2">
    <source>
        <dbReference type="Pfam" id="PF00651"/>
    </source>
</evidence>
<dbReference type="InterPro" id="IPR000210">
    <property type="entry name" value="BTB/POZ_dom"/>
</dbReference>
<dbReference type="Gene3D" id="3.30.710.10">
    <property type="entry name" value="Potassium Channel Kv1.1, Chain A"/>
    <property type="match status" value="1"/>
</dbReference>
<feature type="domain" description="BTB" evidence="2">
    <location>
        <begin position="136"/>
        <end position="185"/>
    </location>
</feature>
<dbReference type="AlphaFoldDB" id="A0A835T7I9"/>
<reference evidence="3" key="1">
    <citation type="journal article" date="2020" name="bioRxiv">
        <title>Comparative genomics of Chlamydomonas.</title>
        <authorList>
            <person name="Craig R.J."/>
            <person name="Hasan A.R."/>
            <person name="Ness R.W."/>
            <person name="Keightley P.D."/>
        </authorList>
    </citation>
    <scope>NUCLEOTIDE SEQUENCE</scope>
    <source>
        <strain evidence="3">SAG 7.73</strain>
    </source>
</reference>
<dbReference type="Proteomes" id="UP000650467">
    <property type="component" value="Unassembled WGS sequence"/>
</dbReference>
<dbReference type="OrthoDB" id="548967at2759"/>
<comment type="caution">
    <text evidence="3">The sequence shown here is derived from an EMBL/GenBank/DDBJ whole genome shotgun (WGS) entry which is preliminary data.</text>
</comment>
<name>A0A835T7I9_CHLIN</name>
<gene>
    <name evidence="3" type="ORF">HXX76_004467</name>
</gene>
<keyword evidence="4" id="KW-1185">Reference proteome</keyword>